<dbReference type="GO" id="GO:0022857">
    <property type="term" value="F:transmembrane transporter activity"/>
    <property type="evidence" value="ECO:0007669"/>
    <property type="project" value="InterPro"/>
</dbReference>
<evidence type="ECO:0000313" key="8">
    <source>
        <dbReference type="Proteomes" id="UP000419017"/>
    </source>
</evidence>
<evidence type="ECO:0000313" key="7">
    <source>
        <dbReference type="EMBL" id="VWL85546.1"/>
    </source>
</evidence>
<keyword evidence="4 6" id="KW-1133">Transmembrane helix</keyword>
<evidence type="ECO:0000256" key="6">
    <source>
        <dbReference type="SAM" id="Phobius"/>
    </source>
</evidence>
<organism evidence="7 8">
    <name type="scientific">Oceanivirga miroungae</name>
    <dbReference type="NCBI Taxonomy" id="1130046"/>
    <lineage>
        <taxon>Bacteria</taxon>
        <taxon>Fusobacteriati</taxon>
        <taxon>Fusobacteriota</taxon>
        <taxon>Fusobacteriia</taxon>
        <taxon>Fusobacteriales</taxon>
        <taxon>Leptotrichiaceae</taxon>
        <taxon>Oceanivirga</taxon>
    </lineage>
</organism>
<dbReference type="AlphaFoldDB" id="A0A6I8MBC6"/>
<dbReference type="CDD" id="cd06580">
    <property type="entry name" value="TM_PBP1_transp_TpRbsC_like"/>
    <property type="match status" value="1"/>
</dbReference>
<keyword evidence="3 6" id="KW-0812">Transmembrane</keyword>
<dbReference type="PANTHER" id="PTHR47089">
    <property type="entry name" value="ABC TRANSPORTER, PERMEASE PROTEIN"/>
    <property type="match status" value="1"/>
</dbReference>
<keyword evidence="2" id="KW-1003">Cell membrane</keyword>
<evidence type="ECO:0000256" key="5">
    <source>
        <dbReference type="ARBA" id="ARBA00023136"/>
    </source>
</evidence>
<feature type="transmembrane region" description="Helical" evidence="6">
    <location>
        <begin position="118"/>
        <end position="139"/>
    </location>
</feature>
<dbReference type="PANTHER" id="PTHR47089:SF1">
    <property type="entry name" value="GUANOSINE ABC TRANSPORTER PERMEASE PROTEIN NUPP"/>
    <property type="match status" value="1"/>
</dbReference>
<dbReference type="Pfam" id="PF02653">
    <property type="entry name" value="BPD_transp_2"/>
    <property type="match status" value="1"/>
</dbReference>
<evidence type="ECO:0000256" key="1">
    <source>
        <dbReference type="ARBA" id="ARBA00004651"/>
    </source>
</evidence>
<keyword evidence="8" id="KW-1185">Reference proteome</keyword>
<evidence type="ECO:0000256" key="3">
    <source>
        <dbReference type="ARBA" id="ARBA00022692"/>
    </source>
</evidence>
<feature type="transmembrane region" description="Helical" evidence="6">
    <location>
        <begin position="66"/>
        <end position="84"/>
    </location>
</feature>
<dbReference type="GO" id="GO:0005886">
    <property type="term" value="C:plasma membrane"/>
    <property type="evidence" value="ECO:0007669"/>
    <property type="project" value="UniProtKB-SubCell"/>
</dbReference>
<comment type="subcellular location">
    <subcellularLocation>
        <location evidence="1">Cell membrane</location>
        <topology evidence="1">Multi-pass membrane protein</topology>
    </subcellularLocation>
</comment>
<feature type="transmembrane region" description="Helical" evidence="6">
    <location>
        <begin position="9"/>
        <end position="34"/>
    </location>
</feature>
<name>A0A6I8MBC6_9FUSO</name>
<reference evidence="7 8" key="1">
    <citation type="submission" date="2019-10" db="EMBL/GenBank/DDBJ databases">
        <authorList>
            <person name="Blom J."/>
        </authorList>
    </citation>
    <scope>NUCLEOTIDE SEQUENCE [LARGE SCALE GENOMIC DNA]</scope>
    <source>
        <strain evidence="7 8">ES3154-GLU</strain>
    </source>
</reference>
<feature type="transmembrane region" description="Helical" evidence="6">
    <location>
        <begin position="285"/>
        <end position="310"/>
    </location>
</feature>
<feature type="transmembrane region" description="Helical" evidence="6">
    <location>
        <begin position="91"/>
        <end position="112"/>
    </location>
</feature>
<gene>
    <name evidence="7" type="ORF">OMES3154_00832</name>
</gene>
<dbReference type="Proteomes" id="UP000419017">
    <property type="component" value="Unassembled WGS sequence"/>
</dbReference>
<dbReference type="EMBL" id="CABWIB010000001">
    <property type="protein sequence ID" value="VWL85546.1"/>
    <property type="molecule type" value="Genomic_DNA"/>
</dbReference>
<evidence type="ECO:0000256" key="4">
    <source>
        <dbReference type="ARBA" id="ARBA00022989"/>
    </source>
</evidence>
<evidence type="ECO:0000256" key="2">
    <source>
        <dbReference type="ARBA" id="ARBA00022475"/>
    </source>
</evidence>
<proteinExistence type="predicted"/>
<dbReference type="InterPro" id="IPR001851">
    <property type="entry name" value="ABC_transp_permease"/>
</dbReference>
<keyword evidence="5 6" id="KW-0472">Membrane</keyword>
<protein>
    <submittedName>
        <fullName evidence="7">Inner-membrane translocator</fullName>
    </submittedName>
</protein>
<dbReference type="RefSeq" id="WP_156683532.1">
    <property type="nucleotide sequence ID" value="NZ_CABWIB010000001.1"/>
</dbReference>
<feature type="transmembrane region" description="Helical" evidence="6">
    <location>
        <begin position="330"/>
        <end position="352"/>
    </location>
</feature>
<feature type="transmembrane region" description="Helical" evidence="6">
    <location>
        <begin position="201"/>
        <end position="219"/>
    </location>
</feature>
<accession>A0A6I8MBC6</accession>
<sequence>MIKHKKLNLWIKAILPSILAVFVALVIGGIIITIKGVNPFNAYGSMIKAAFYQTSTRYPFNGLAKTLVYATPLIFASMGVMIAFKAGMFNIGVQGQMMAGGIGAAIVGLYFNDYFSNMYVAIFVAMLFGFIWAGIAGVLKSVFSINEVISTIMLNYIISPFQNYLISGPMRDQASSNVQTVPISEGVRMPTLFQSITKQSLNIGLIIAIVVCILIYFFFKYTTLGYKIKAVGYNVTSAENAGINSKWIAFISMGIAGAVSGLAGAERILGGSTSYVYTDAIMGDFGFTAIAVSLLGNNNPFGIIVASIFYAALEIGGQSLQIDYKLDKEIVYIIQALIIILVAGGNIFKYLMNRKGKK</sequence>
<feature type="transmembrane region" description="Helical" evidence="6">
    <location>
        <begin position="247"/>
        <end position="265"/>
    </location>
</feature>